<reference evidence="5 6" key="1">
    <citation type="journal article" date="2019" name="Anaerobe">
        <title>Detection of Robinsoniella peoriensis in multiple bone samples of a trauma patient.</title>
        <authorList>
            <person name="Schrottner P."/>
            <person name="Hartwich K."/>
            <person name="Bunk B."/>
            <person name="Schober I."/>
            <person name="Helbig S."/>
            <person name="Rudolph W.W."/>
            <person name="Gunzer F."/>
        </authorList>
    </citation>
    <scope>NUCLEOTIDE SEQUENCE [LARGE SCALE GENOMIC DNA]</scope>
    <source>
        <strain evidence="5 6">DSM 106044</strain>
    </source>
</reference>
<evidence type="ECO:0000259" key="4">
    <source>
        <dbReference type="PROSITE" id="PS51118"/>
    </source>
</evidence>
<proteinExistence type="predicted"/>
<dbReference type="EMBL" id="QGQD01000006">
    <property type="protein sequence ID" value="TLD02822.1"/>
    <property type="molecule type" value="Genomic_DNA"/>
</dbReference>
<name>A0A4U8QCJ0_9FIRM</name>
<dbReference type="STRING" id="180332.GCA_000797495_05545"/>
<evidence type="ECO:0000256" key="1">
    <source>
        <dbReference type="ARBA" id="ARBA00023015"/>
    </source>
</evidence>
<dbReference type="PANTHER" id="PTHR33204">
    <property type="entry name" value="TRANSCRIPTIONAL REGULATOR, MARR FAMILY"/>
    <property type="match status" value="1"/>
</dbReference>
<keyword evidence="2" id="KW-0238">DNA-binding</keyword>
<dbReference type="PROSITE" id="PS51118">
    <property type="entry name" value="HTH_HXLR"/>
    <property type="match status" value="1"/>
</dbReference>
<dbReference type="InterPro" id="IPR036388">
    <property type="entry name" value="WH-like_DNA-bd_sf"/>
</dbReference>
<keyword evidence="1" id="KW-0805">Transcription regulation</keyword>
<dbReference type="Pfam" id="PF01638">
    <property type="entry name" value="HxlR"/>
    <property type="match status" value="1"/>
</dbReference>
<dbReference type="GO" id="GO:0003677">
    <property type="term" value="F:DNA binding"/>
    <property type="evidence" value="ECO:0007669"/>
    <property type="project" value="UniProtKB-KW"/>
</dbReference>
<dbReference type="InterPro" id="IPR002577">
    <property type="entry name" value="HTH_HxlR"/>
</dbReference>
<evidence type="ECO:0000313" key="6">
    <source>
        <dbReference type="Proteomes" id="UP000306509"/>
    </source>
</evidence>
<dbReference type="InterPro" id="IPR036390">
    <property type="entry name" value="WH_DNA-bd_sf"/>
</dbReference>
<gene>
    <name evidence="5" type="primary">hxlR_1</name>
    <name evidence="5" type="ORF">DSM106044_00321</name>
</gene>
<sequence length="125" mass="14574">MDREDCPVQKLGYEYFEKVVNMIGGKWKMRVLYILGLNKILSYDELKNALGNVPHNKLTKQLKELEEDALIIRTENSKILTKVEYSLSKKGYDLLPMLLEMCNWVLKYEVEKFASAENQTHSTVN</sequence>
<dbReference type="AlphaFoldDB" id="A0A4U8QCJ0"/>
<dbReference type="Proteomes" id="UP000306509">
    <property type="component" value="Unassembled WGS sequence"/>
</dbReference>
<feature type="domain" description="HTH hxlR-type" evidence="4">
    <location>
        <begin position="6"/>
        <end position="113"/>
    </location>
</feature>
<dbReference type="RefSeq" id="WP_044289364.1">
    <property type="nucleotide sequence ID" value="NZ_JTGN01000007.1"/>
</dbReference>
<evidence type="ECO:0000256" key="2">
    <source>
        <dbReference type="ARBA" id="ARBA00023125"/>
    </source>
</evidence>
<dbReference type="PANTHER" id="PTHR33204:SF29">
    <property type="entry name" value="TRANSCRIPTIONAL REGULATOR"/>
    <property type="match status" value="1"/>
</dbReference>
<keyword evidence="3" id="KW-0804">Transcription</keyword>
<evidence type="ECO:0000313" key="5">
    <source>
        <dbReference type="EMBL" id="TLD02822.1"/>
    </source>
</evidence>
<dbReference type="SUPFAM" id="SSF46785">
    <property type="entry name" value="Winged helix' DNA-binding domain"/>
    <property type="match status" value="1"/>
</dbReference>
<comment type="caution">
    <text evidence="5">The sequence shown here is derived from an EMBL/GenBank/DDBJ whole genome shotgun (WGS) entry which is preliminary data.</text>
</comment>
<evidence type="ECO:0000256" key="3">
    <source>
        <dbReference type="ARBA" id="ARBA00023163"/>
    </source>
</evidence>
<keyword evidence="6" id="KW-1185">Reference proteome</keyword>
<organism evidence="5 6">
    <name type="scientific">Robinsoniella peoriensis</name>
    <dbReference type="NCBI Taxonomy" id="180332"/>
    <lineage>
        <taxon>Bacteria</taxon>
        <taxon>Bacillati</taxon>
        <taxon>Bacillota</taxon>
        <taxon>Clostridia</taxon>
        <taxon>Lachnospirales</taxon>
        <taxon>Lachnospiraceae</taxon>
        <taxon>Robinsoniella</taxon>
    </lineage>
</organism>
<protein>
    <submittedName>
        <fullName evidence="5">HTH-type transcriptional activator HxlR</fullName>
    </submittedName>
</protein>
<dbReference type="Gene3D" id="1.10.10.10">
    <property type="entry name" value="Winged helix-like DNA-binding domain superfamily/Winged helix DNA-binding domain"/>
    <property type="match status" value="1"/>
</dbReference>
<accession>A0A4U8QCJ0</accession>